<reference evidence="1" key="1">
    <citation type="submission" date="2018-05" db="EMBL/GenBank/DDBJ databases">
        <authorList>
            <person name="Lanie J.A."/>
            <person name="Ng W.-L."/>
            <person name="Kazmierczak K.M."/>
            <person name="Andrzejewski T.M."/>
            <person name="Davidsen T.M."/>
            <person name="Wayne K.J."/>
            <person name="Tettelin H."/>
            <person name="Glass J.I."/>
            <person name="Rusch D."/>
            <person name="Podicherti R."/>
            <person name="Tsui H.-C.T."/>
            <person name="Winkler M.E."/>
        </authorList>
    </citation>
    <scope>NUCLEOTIDE SEQUENCE</scope>
</reference>
<protein>
    <submittedName>
        <fullName evidence="1">Uncharacterized protein</fullName>
    </submittedName>
</protein>
<dbReference type="EMBL" id="UINC01126876">
    <property type="protein sequence ID" value="SVD05634.1"/>
    <property type="molecule type" value="Genomic_DNA"/>
</dbReference>
<gene>
    <name evidence="1" type="ORF">METZ01_LOCUS358488</name>
</gene>
<accession>A0A382S6W6</accession>
<dbReference type="AlphaFoldDB" id="A0A382S6W6"/>
<evidence type="ECO:0000313" key="1">
    <source>
        <dbReference type="EMBL" id="SVD05634.1"/>
    </source>
</evidence>
<proteinExistence type="predicted"/>
<organism evidence="1">
    <name type="scientific">marine metagenome</name>
    <dbReference type="NCBI Taxonomy" id="408172"/>
    <lineage>
        <taxon>unclassified sequences</taxon>
        <taxon>metagenomes</taxon>
        <taxon>ecological metagenomes</taxon>
    </lineage>
</organism>
<sequence length="164" mass="18296">VEASCSFKKVSGQTKEYVLLIAPKKGTEEGSKTRIYPVPFDQGRIPAGSFSFSSRARNTLHVEFGQKKFSIAPNNPVVQKAQTEENARVIPLKIYLRKSGKYELVLSKEWPHAKGLRGLVYLTETLSGVKVTRIADFPQDVDQAIGYGIRPRIVQSEDKEKASQ</sequence>
<name>A0A382S6W6_9ZZZZ</name>
<feature type="non-terminal residue" evidence="1">
    <location>
        <position position="1"/>
    </location>
</feature>